<feature type="domain" description="HTH Mu-type" evidence="1">
    <location>
        <begin position="12"/>
        <end position="88"/>
    </location>
</feature>
<evidence type="ECO:0000259" key="1">
    <source>
        <dbReference type="PROSITE" id="PS51702"/>
    </source>
</evidence>
<dbReference type="Gene3D" id="1.10.10.10">
    <property type="entry name" value="Winged helix-like DNA-binding domain superfamily/Winged helix DNA-binding domain"/>
    <property type="match status" value="1"/>
</dbReference>
<evidence type="ECO:0000313" key="2">
    <source>
        <dbReference type="EMBL" id="MCV3286713.1"/>
    </source>
</evidence>
<evidence type="ECO:0000313" key="3">
    <source>
        <dbReference type="Proteomes" id="UP001208651"/>
    </source>
</evidence>
<dbReference type="RefSeq" id="WP_263684365.1">
    <property type="nucleotide sequence ID" value="NZ_JAJVCY010000001.1"/>
</dbReference>
<dbReference type="PROSITE" id="PS51702">
    <property type="entry name" value="HTH_MU"/>
    <property type="match status" value="1"/>
</dbReference>
<dbReference type="InterPro" id="IPR009061">
    <property type="entry name" value="DNA-bd_dom_put_sf"/>
</dbReference>
<dbReference type="GO" id="GO:0003677">
    <property type="term" value="F:DNA binding"/>
    <property type="evidence" value="ECO:0007669"/>
    <property type="project" value="InterPro"/>
</dbReference>
<dbReference type="SUPFAM" id="SSF46955">
    <property type="entry name" value="Putative DNA-binding domain"/>
    <property type="match status" value="1"/>
</dbReference>
<accession>A0AAW5REM3</accession>
<comment type="caution">
    <text evidence="2">The sequence shown here is derived from an EMBL/GenBank/DDBJ whole genome shotgun (WGS) entry which is preliminary data.</text>
</comment>
<organism evidence="2 3">
    <name type="scientific">Aeromonas media</name>
    <dbReference type="NCBI Taxonomy" id="651"/>
    <lineage>
        <taxon>Bacteria</taxon>
        <taxon>Pseudomonadati</taxon>
        <taxon>Pseudomonadota</taxon>
        <taxon>Gammaproteobacteria</taxon>
        <taxon>Aeromonadales</taxon>
        <taxon>Aeromonadaceae</taxon>
        <taxon>Aeromonas</taxon>
    </lineage>
</organism>
<dbReference type="EMBL" id="JAJVCY010000001">
    <property type="protein sequence ID" value="MCV3286713.1"/>
    <property type="molecule type" value="Genomic_DNA"/>
</dbReference>
<dbReference type="AlphaFoldDB" id="A0AAW5REM3"/>
<gene>
    <name evidence="2" type="ORF">LZT28_00365</name>
</gene>
<protein>
    <recommendedName>
        <fullName evidence="1">HTH Mu-type domain-containing protein</fullName>
    </recommendedName>
</protein>
<dbReference type="InterPro" id="IPR003314">
    <property type="entry name" value="Mu-type_HTH"/>
</dbReference>
<name>A0AAW5REM3_AERME</name>
<proteinExistence type="predicted"/>
<dbReference type="InterPro" id="IPR036388">
    <property type="entry name" value="WH-like_DNA-bd_sf"/>
</dbReference>
<dbReference type="Proteomes" id="UP001208651">
    <property type="component" value="Unassembled WGS sequence"/>
</dbReference>
<reference evidence="2" key="1">
    <citation type="submission" date="2022-01" db="EMBL/GenBank/DDBJ databases">
        <title>Comparison of Fish pathogen Aeromonas spp.</title>
        <authorList>
            <person name="Dubey S."/>
            <person name="Sorum H."/>
            <person name="Munangandu H.M."/>
        </authorList>
    </citation>
    <scope>NUCLEOTIDE SEQUENCE</scope>
    <source>
        <strain evidence="2">SD/21-15</strain>
    </source>
</reference>
<sequence>MAGSSSDLHSIREIWVTIADCENLPGLPTSKTSQYTRNAIRKRLDCKAKHVPGTKRKAVGKGKALEYRADLLPLQAQRALLEMMSGSKIEYSPAPSQSPAGIFEQLREASGHKLFSDPDEMLGDGLNLLSVLNQFMAECSRFNRVAVADAIMHAEGLIRAGHALSKTEGGAA</sequence>